<protein>
    <submittedName>
        <fullName evidence="1">Uncharacterized protein</fullName>
    </submittedName>
</protein>
<reference evidence="1" key="1">
    <citation type="submission" date="2022-08" db="EMBL/GenBank/DDBJ databases">
        <authorList>
            <person name="Gutierrez-Valencia J."/>
        </authorList>
    </citation>
    <scope>NUCLEOTIDE SEQUENCE</scope>
</reference>
<accession>A0AAV0Q2V8</accession>
<sequence length="95" mass="11265">MRRTRAPRTIFYNIQLRYSICGHMSRLFVSSPSSIRTLEWNSRSTIGTEECRERSRRRGKSGRFYSGFHFEVEQRHRLLPRESGRETGRIQSQAA</sequence>
<evidence type="ECO:0000313" key="1">
    <source>
        <dbReference type="EMBL" id="CAI0507528.1"/>
    </source>
</evidence>
<gene>
    <name evidence="1" type="ORF">LITE_LOCUS41152</name>
</gene>
<dbReference type="Proteomes" id="UP001154282">
    <property type="component" value="Unassembled WGS sequence"/>
</dbReference>
<proteinExistence type="predicted"/>
<name>A0AAV0Q2V8_9ROSI</name>
<dbReference type="EMBL" id="CAMGYJ010000009">
    <property type="protein sequence ID" value="CAI0507528.1"/>
    <property type="molecule type" value="Genomic_DNA"/>
</dbReference>
<dbReference type="AlphaFoldDB" id="A0AAV0Q2V8"/>
<evidence type="ECO:0000313" key="2">
    <source>
        <dbReference type="Proteomes" id="UP001154282"/>
    </source>
</evidence>
<comment type="caution">
    <text evidence="1">The sequence shown here is derived from an EMBL/GenBank/DDBJ whole genome shotgun (WGS) entry which is preliminary data.</text>
</comment>
<organism evidence="1 2">
    <name type="scientific">Linum tenue</name>
    <dbReference type="NCBI Taxonomy" id="586396"/>
    <lineage>
        <taxon>Eukaryota</taxon>
        <taxon>Viridiplantae</taxon>
        <taxon>Streptophyta</taxon>
        <taxon>Embryophyta</taxon>
        <taxon>Tracheophyta</taxon>
        <taxon>Spermatophyta</taxon>
        <taxon>Magnoliopsida</taxon>
        <taxon>eudicotyledons</taxon>
        <taxon>Gunneridae</taxon>
        <taxon>Pentapetalae</taxon>
        <taxon>rosids</taxon>
        <taxon>fabids</taxon>
        <taxon>Malpighiales</taxon>
        <taxon>Linaceae</taxon>
        <taxon>Linum</taxon>
    </lineage>
</organism>
<keyword evidence="2" id="KW-1185">Reference proteome</keyword>